<dbReference type="PROSITE" id="PS00189">
    <property type="entry name" value="LIPOYL"/>
    <property type="match status" value="1"/>
</dbReference>
<evidence type="ECO:0000256" key="8">
    <source>
        <dbReference type="SAM" id="MobiDB-lite"/>
    </source>
</evidence>
<dbReference type="Gene3D" id="2.40.50.100">
    <property type="match status" value="1"/>
</dbReference>
<dbReference type="GO" id="GO:0005737">
    <property type="term" value="C:cytoplasm"/>
    <property type="evidence" value="ECO:0007669"/>
    <property type="project" value="TreeGrafter"/>
</dbReference>
<dbReference type="Pfam" id="PF00198">
    <property type="entry name" value="2-oxoacid_dh"/>
    <property type="match status" value="1"/>
</dbReference>
<evidence type="ECO:0000256" key="6">
    <source>
        <dbReference type="ARBA" id="ARBA00023315"/>
    </source>
</evidence>
<evidence type="ECO:0000256" key="4">
    <source>
        <dbReference type="ARBA" id="ARBA00022679"/>
    </source>
</evidence>
<dbReference type="Gene3D" id="3.30.559.10">
    <property type="entry name" value="Chloramphenicol acetyltransferase-like domain"/>
    <property type="match status" value="1"/>
</dbReference>
<protein>
    <recommendedName>
        <fullName evidence="7">Dihydrolipoamide acetyltransferase component of pyruvate dehydrogenase complex</fullName>
        <ecNumber evidence="7">2.3.1.-</ecNumber>
    </recommendedName>
</protein>
<dbReference type="OrthoDB" id="2086224at2"/>
<evidence type="ECO:0000256" key="5">
    <source>
        <dbReference type="ARBA" id="ARBA00022823"/>
    </source>
</evidence>
<gene>
    <name evidence="11" type="ORF">EHS89_15265</name>
</gene>
<comment type="subunit">
    <text evidence="3">Forms a 24-polypeptide structural core with octahedral symmetry.</text>
</comment>
<evidence type="ECO:0000313" key="11">
    <source>
        <dbReference type="EMBL" id="RRC97938.1"/>
    </source>
</evidence>
<keyword evidence="12" id="KW-1185">Reference proteome</keyword>
<feature type="domain" description="Peripheral subunit-binding (PSBD)" evidence="10">
    <location>
        <begin position="115"/>
        <end position="152"/>
    </location>
</feature>
<dbReference type="Proteomes" id="UP000267535">
    <property type="component" value="Unassembled WGS sequence"/>
</dbReference>
<feature type="region of interest" description="Disordered" evidence="8">
    <location>
        <begin position="78"/>
        <end position="116"/>
    </location>
</feature>
<sequence>MSELTMPSFGADMDSGLLQEWLVKQGDPVSKGDIVAVIETHKGAIDMEVFQSGTVRALLVEPGTRVKVGMPIADIDDGASAPASGASASEPAPQHTSDKTAVSTPALQRSQDRVKASPLARRLAENAAIPLQDLQGSGPDGAIIAVDVNAAIAGSDPGAAVPKPPDRSAMRQAIDAAMTRSNREIPHYYLATTIDLQAASQWLAAFNLEQEPDQQLLITVLLHKAVAVALRDNPEFNGFYIENHFQPSPDIHLATAISLRGGGLITPAIRYADQLTLPEMMDKMRDLTLRVRRGGLRSSEMSDAGITVSGMGERGVETVFGVIYPPQVAIIGLGKPELRPWVIDNTVQARLLVNISLAADHRVSDGRQGAKLLRSINKLLQQPECL</sequence>
<keyword evidence="5 7" id="KW-0450">Lipoyl</keyword>
<evidence type="ECO:0000256" key="3">
    <source>
        <dbReference type="ARBA" id="ARBA00011484"/>
    </source>
</evidence>
<dbReference type="SUPFAM" id="SSF51230">
    <property type="entry name" value="Single hybrid motif"/>
    <property type="match status" value="1"/>
</dbReference>
<keyword evidence="4 7" id="KW-0808">Transferase</keyword>
<evidence type="ECO:0000259" key="10">
    <source>
        <dbReference type="PROSITE" id="PS51826"/>
    </source>
</evidence>
<evidence type="ECO:0000313" key="12">
    <source>
        <dbReference type="Proteomes" id="UP000267535"/>
    </source>
</evidence>
<dbReference type="CDD" id="cd06849">
    <property type="entry name" value="lipoyl_domain"/>
    <property type="match status" value="1"/>
</dbReference>
<dbReference type="GO" id="GO:0016407">
    <property type="term" value="F:acetyltransferase activity"/>
    <property type="evidence" value="ECO:0007669"/>
    <property type="project" value="TreeGrafter"/>
</dbReference>
<dbReference type="InterPro" id="IPR011053">
    <property type="entry name" value="Single_hybrid_motif"/>
</dbReference>
<evidence type="ECO:0000256" key="1">
    <source>
        <dbReference type="ARBA" id="ARBA00001938"/>
    </source>
</evidence>
<dbReference type="PANTHER" id="PTHR43178:SF5">
    <property type="entry name" value="LIPOAMIDE ACYLTRANSFERASE COMPONENT OF BRANCHED-CHAIN ALPHA-KETO ACID DEHYDROGENASE COMPLEX, MITOCHONDRIAL"/>
    <property type="match status" value="1"/>
</dbReference>
<feature type="domain" description="Lipoyl-binding" evidence="9">
    <location>
        <begin position="1"/>
        <end position="76"/>
    </location>
</feature>
<proteinExistence type="inferred from homology"/>
<dbReference type="AlphaFoldDB" id="A0A3P1SLD2"/>
<comment type="cofactor">
    <cofactor evidence="1 7">
        <name>(R)-lipoate</name>
        <dbReference type="ChEBI" id="CHEBI:83088"/>
    </cofactor>
</comment>
<dbReference type="InterPro" id="IPR003016">
    <property type="entry name" value="2-oxoA_DH_lipoyl-BS"/>
</dbReference>
<comment type="similarity">
    <text evidence="2 7">Belongs to the 2-oxoacid dehydrogenase family.</text>
</comment>
<feature type="compositionally biased region" description="Low complexity" evidence="8">
    <location>
        <begin position="78"/>
        <end position="93"/>
    </location>
</feature>
<dbReference type="SUPFAM" id="SSF47005">
    <property type="entry name" value="Peripheral subunit-binding domain of 2-oxo acid dehydrogenase complex"/>
    <property type="match status" value="1"/>
</dbReference>
<dbReference type="InterPro" id="IPR004167">
    <property type="entry name" value="PSBD"/>
</dbReference>
<dbReference type="EMBL" id="RQXV01000009">
    <property type="protein sequence ID" value="RRC97938.1"/>
    <property type="molecule type" value="Genomic_DNA"/>
</dbReference>
<feature type="compositionally biased region" description="Polar residues" evidence="8">
    <location>
        <begin position="99"/>
        <end position="109"/>
    </location>
</feature>
<evidence type="ECO:0000259" key="9">
    <source>
        <dbReference type="PROSITE" id="PS50968"/>
    </source>
</evidence>
<dbReference type="InterPro" id="IPR036625">
    <property type="entry name" value="E3-bd_dom_sf"/>
</dbReference>
<dbReference type="GO" id="GO:0031405">
    <property type="term" value="F:lipoic acid binding"/>
    <property type="evidence" value="ECO:0007669"/>
    <property type="project" value="TreeGrafter"/>
</dbReference>
<dbReference type="InterPro" id="IPR023213">
    <property type="entry name" value="CAT-like_dom_sf"/>
</dbReference>
<dbReference type="PROSITE" id="PS50968">
    <property type="entry name" value="BIOTINYL_LIPOYL"/>
    <property type="match status" value="1"/>
</dbReference>
<dbReference type="EC" id="2.3.1.-" evidence="7"/>
<comment type="caution">
    <text evidence="11">The sequence shown here is derived from an EMBL/GenBank/DDBJ whole genome shotgun (WGS) entry which is preliminary data.</text>
</comment>
<dbReference type="InterPro" id="IPR050743">
    <property type="entry name" value="2-oxoacid_DH_E2_comp"/>
</dbReference>
<dbReference type="RefSeq" id="WP_124927032.1">
    <property type="nucleotide sequence ID" value="NZ_BMOH01000008.1"/>
</dbReference>
<dbReference type="InterPro" id="IPR000089">
    <property type="entry name" value="Biotin_lipoyl"/>
</dbReference>
<evidence type="ECO:0000256" key="7">
    <source>
        <dbReference type="RuleBase" id="RU003423"/>
    </source>
</evidence>
<dbReference type="PANTHER" id="PTHR43178">
    <property type="entry name" value="DIHYDROLIPOAMIDE ACETYLTRANSFERASE COMPONENT OF PYRUVATE DEHYDROGENASE COMPLEX"/>
    <property type="match status" value="1"/>
</dbReference>
<dbReference type="SUPFAM" id="SSF52777">
    <property type="entry name" value="CoA-dependent acyltransferases"/>
    <property type="match status" value="1"/>
</dbReference>
<dbReference type="InterPro" id="IPR001078">
    <property type="entry name" value="2-oxoacid_DH_actylTfrase"/>
</dbReference>
<accession>A0A3P1SLD2</accession>
<evidence type="ECO:0000256" key="2">
    <source>
        <dbReference type="ARBA" id="ARBA00007317"/>
    </source>
</evidence>
<keyword evidence="6 7" id="KW-0012">Acyltransferase</keyword>
<dbReference type="Gene3D" id="4.10.320.10">
    <property type="entry name" value="E3-binding domain"/>
    <property type="match status" value="1"/>
</dbReference>
<reference evidence="11 12" key="1">
    <citation type="submission" date="2018-11" db="EMBL/GenBank/DDBJ databases">
        <title>The draft genome sequence of Amphritea balenae JAMM 1525T.</title>
        <authorList>
            <person name="Fang Z."/>
            <person name="Zhang Y."/>
            <person name="Han X."/>
        </authorList>
    </citation>
    <scope>NUCLEOTIDE SEQUENCE [LARGE SCALE GENOMIC DNA]</scope>
    <source>
        <strain evidence="11 12">JAMM 1525</strain>
    </source>
</reference>
<organism evidence="11 12">
    <name type="scientific">Amphritea balenae</name>
    <dbReference type="NCBI Taxonomy" id="452629"/>
    <lineage>
        <taxon>Bacteria</taxon>
        <taxon>Pseudomonadati</taxon>
        <taxon>Pseudomonadota</taxon>
        <taxon>Gammaproteobacteria</taxon>
        <taxon>Oceanospirillales</taxon>
        <taxon>Oceanospirillaceae</taxon>
        <taxon>Amphritea</taxon>
    </lineage>
</organism>
<name>A0A3P1SLD2_9GAMM</name>
<dbReference type="PROSITE" id="PS51826">
    <property type="entry name" value="PSBD"/>
    <property type="match status" value="1"/>
</dbReference>
<dbReference type="Pfam" id="PF02817">
    <property type="entry name" value="E3_binding"/>
    <property type="match status" value="1"/>
</dbReference>
<dbReference type="Pfam" id="PF00364">
    <property type="entry name" value="Biotin_lipoyl"/>
    <property type="match status" value="1"/>
</dbReference>